<comment type="similarity">
    <text evidence="2">In the N-terminal section; belongs to the transposase 2 family.</text>
</comment>
<dbReference type="GO" id="GO:0032196">
    <property type="term" value="P:transposition"/>
    <property type="evidence" value="ECO:0007669"/>
    <property type="project" value="UniProtKB-KW"/>
</dbReference>
<evidence type="ECO:0000259" key="11">
    <source>
        <dbReference type="Pfam" id="PF12323"/>
    </source>
</evidence>
<dbReference type="InterPro" id="IPR021027">
    <property type="entry name" value="Transposase_put_HTH"/>
</dbReference>
<evidence type="ECO:0000256" key="8">
    <source>
        <dbReference type="SAM" id="MobiDB-lite"/>
    </source>
</evidence>
<comment type="similarity">
    <text evidence="1">In the C-terminal section; belongs to the transposase 35 family.</text>
</comment>
<keyword evidence="4" id="KW-0479">Metal-binding</keyword>
<keyword evidence="5" id="KW-0862">Zinc</keyword>
<evidence type="ECO:0000256" key="4">
    <source>
        <dbReference type="ARBA" id="ARBA00022723"/>
    </source>
</evidence>
<evidence type="ECO:0000256" key="3">
    <source>
        <dbReference type="ARBA" id="ARBA00022578"/>
    </source>
</evidence>
<feature type="domain" description="Transposase putative helix-turn-helix" evidence="11">
    <location>
        <begin position="1"/>
        <end position="45"/>
    </location>
</feature>
<dbReference type="GO" id="GO:0046872">
    <property type="term" value="F:metal ion binding"/>
    <property type="evidence" value="ECO:0007669"/>
    <property type="project" value="UniProtKB-KW"/>
</dbReference>
<accession>A0A6G4V0X7</accession>
<feature type="region of interest" description="Disordered" evidence="8">
    <location>
        <begin position="385"/>
        <end position="413"/>
    </location>
</feature>
<sequence>MQLRYSFRLYPEPGQARALARAFGCARVVYNDAVRARRDAHANGGPYPSLGLLSRALITEAKHRPERAWLGEVSAVVLQQSLRDAEAAYRNFFASRRGSRKGPGVEAPRMKSRKDKRAAIRFTANARWSITDGGRLSLPKIGAVKVAWSRRLPAVPSSVTVIKDSAGRYFASFVIDTDPAADAERMPATGQAIGIDLGLTHFAVLSDGTKIDSPRFLRRAEKKLRKAQRELSRKQKGSKNRAKARLKVAHAHAQVADARSEFHHQLSTRLIRENQAVAVEDLAVNALARTRLAKSVHDAGWGTFVNMLVYKAARYGRTLIKVDRYEPTSQVCSTCGVKDGPKPLNVREWTCAACGTVHDRDVNAAQNVKTAAGLAVSACGAPVRPGAIPAQREETGSHGIPTGDRAAKRHSHR</sequence>
<protein>
    <submittedName>
        <fullName evidence="12">Transposase</fullName>
    </submittedName>
</protein>
<dbReference type="GO" id="GO:0003677">
    <property type="term" value="F:DNA binding"/>
    <property type="evidence" value="ECO:0007669"/>
    <property type="project" value="UniProtKB-KW"/>
</dbReference>
<gene>
    <name evidence="12" type="ORF">G5C60_08185</name>
</gene>
<evidence type="ECO:0000256" key="6">
    <source>
        <dbReference type="ARBA" id="ARBA00023125"/>
    </source>
</evidence>
<evidence type="ECO:0000259" key="10">
    <source>
        <dbReference type="Pfam" id="PF07282"/>
    </source>
</evidence>
<dbReference type="InterPro" id="IPR010095">
    <property type="entry name" value="Cas12f1-like_TNB"/>
</dbReference>
<keyword evidence="3" id="KW-0815">Transposition</keyword>
<proteinExistence type="inferred from homology"/>
<keyword evidence="6" id="KW-0238">DNA-binding</keyword>
<dbReference type="Pfam" id="PF07282">
    <property type="entry name" value="Cas12f1-like_TNB"/>
    <property type="match status" value="1"/>
</dbReference>
<dbReference type="RefSeq" id="WP_165256243.1">
    <property type="nucleotide sequence ID" value="NZ_JAAKZY010000017.1"/>
</dbReference>
<dbReference type="PANTHER" id="PTHR30405:SF25">
    <property type="entry name" value="RNA-GUIDED DNA ENDONUCLEASE INSQ-RELATED"/>
    <property type="match status" value="1"/>
</dbReference>
<dbReference type="InterPro" id="IPR001959">
    <property type="entry name" value="Transposase"/>
</dbReference>
<name>A0A6G4V0X7_9ACTN</name>
<keyword evidence="13" id="KW-1185">Reference proteome</keyword>
<dbReference type="InterPro" id="IPR051399">
    <property type="entry name" value="RNA-guided_DNA_endo/Transpos"/>
</dbReference>
<reference evidence="12 13" key="1">
    <citation type="submission" date="2020-02" db="EMBL/GenBank/DDBJ databases">
        <title>Whole-genome analyses of novel actinobacteria.</title>
        <authorList>
            <person name="Sahin N."/>
            <person name="Gencbay T."/>
        </authorList>
    </citation>
    <scope>NUCLEOTIDE SEQUENCE [LARGE SCALE GENOMIC DNA]</scope>
    <source>
        <strain evidence="12 13">HC44</strain>
    </source>
</reference>
<dbReference type="Pfam" id="PF12323">
    <property type="entry name" value="HTH_OrfB_IS605"/>
    <property type="match status" value="1"/>
</dbReference>
<feature type="domain" description="Probable transposase IS891/IS1136/IS1341" evidence="9">
    <location>
        <begin position="184"/>
        <end position="289"/>
    </location>
</feature>
<dbReference type="AlphaFoldDB" id="A0A6G4V0X7"/>
<dbReference type="Proteomes" id="UP000472335">
    <property type="component" value="Unassembled WGS sequence"/>
</dbReference>
<dbReference type="Pfam" id="PF01385">
    <property type="entry name" value="OrfB_IS605"/>
    <property type="match status" value="1"/>
</dbReference>
<evidence type="ECO:0000256" key="1">
    <source>
        <dbReference type="ARBA" id="ARBA00008761"/>
    </source>
</evidence>
<dbReference type="GO" id="GO:0006310">
    <property type="term" value="P:DNA recombination"/>
    <property type="evidence" value="ECO:0007669"/>
    <property type="project" value="UniProtKB-KW"/>
</dbReference>
<evidence type="ECO:0000256" key="2">
    <source>
        <dbReference type="ARBA" id="ARBA00011044"/>
    </source>
</evidence>
<dbReference type="PANTHER" id="PTHR30405">
    <property type="entry name" value="TRANSPOSASE"/>
    <property type="match status" value="1"/>
</dbReference>
<evidence type="ECO:0000313" key="13">
    <source>
        <dbReference type="Proteomes" id="UP000472335"/>
    </source>
</evidence>
<evidence type="ECO:0000256" key="5">
    <source>
        <dbReference type="ARBA" id="ARBA00022833"/>
    </source>
</evidence>
<keyword evidence="7" id="KW-0233">DNA recombination</keyword>
<organism evidence="12 13">
    <name type="scientific">Streptomyces scabichelini</name>
    <dbReference type="NCBI Taxonomy" id="2711217"/>
    <lineage>
        <taxon>Bacteria</taxon>
        <taxon>Bacillati</taxon>
        <taxon>Actinomycetota</taxon>
        <taxon>Actinomycetes</taxon>
        <taxon>Kitasatosporales</taxon>
        <taxon>Streptomycetaceae</taxon>
        <taxon>Streptomyces</taxon>
    </lineage>
</organism>
<feature type="domain" description="Cas12f1-like TNB" evidence="10">
    <location>
        <begin position="301"/>
        <end position="368"/>
    </location>
</feature>
<dbReference type="NCBIfam" id="NF040570">
    <property type="entry name" value="guided_TnpB"/>
    <property type="match status" value="1"/>
</dbReference>
<evidence type="ECO:0000259" key="9">
    <source>
        <dbReference type="Pfam" id="PF01385"/>
    </source>
</evidence>
<dbReference type="EMBL" id="JAAKZY010000017">
    <property type="protein sequence ID" value="NGO07631.1"/>
    <property type="molecule type" value="Genomic_DNA"/>
</dbReference>
<comment type="caution">
    <text evidence="12">The sequence shown here is derived from an EMBL/GenBank/DDBJ whole genome shotgun (WGS) entry which is preliminary data.</text>
</comment>
<evidence type="ECO:0000256" key="7">
    <source>
        <dbReference type="ARBA" id="ARBA00023172"/>
    </source>
</evidence>
<evidence type="ECO:0000313" key="12">
    <source>
        <dbReference type="EMBL" id="NGO07631.1"/>
    </source>
</evidence>